<dbReference type="STRING" id="1742972.COMA1_30314"/>
<feature type="compositionally biased region" description="Basic and acidic residues" evidence="1">
    <location>
        <begin position="34"/>
        <end position="44"/>
    </location>
</feature>
<name>A0A0S4LLX3_9BACT</name>
<proteinExistence type="predicted"/>
<protein>
    <submittedName>
        <fullName evidence="2">Uncharacterized protein</fullName>
    </submittedName>
</protein>
<dbReference type="Proteomes" id="UP000199032">
    <property type="component" value="Unassembled WGS sequence"/>
</dbReference>
<reference evidence="2 3" key="1">
    <citation type="submission" date="2015-10" db="EMBL/GenBank/DDBJ databases">
        <authorList>
            <person name="Gilbert D.G."/>
        </authorList>
    </citation>
    <scope>NUCLEOTIDE SEQUENCE [LARGE SCALE GENOMIC DNA]</scope>
    <source>
        <strain evidence="2">COMA1</strain>
    </source>
</reference>
<gene>
    <name evidence="2" type="ORF">COMA1_30314</name>
</gene>
<dbReference type="AlphaFoldDB" id="A0A0S4LLX3"/>
<accession>A0A0S4LLX3</accession>
<dbReference type="EMBL" id="CZQA01000009">
    <property type="protein sequence ID" value="CUS36918.1"/>
    <property type="molecule type" value="Genomic_DNA"/>
</dbReference>
<sequence length="44" mass="4863">MVPAGLLTHEILLGIAVVLQRPSQEGMGRGGESFQRDEMNLRVR</sequence>
<evidence type="ECO:0000313" key="3">
    <source>
        <dbReference type="Proteomes" id="UP000199032"/>
    </source>
</evidence>
<evidence type="ECO:0000313" key="2">
    <source>
        <dbReference type="EMBL" id="CUS36918.1"/>
    </source>
</evidence>
<feature type="region of interest" description="Disordered" evidence="1">
    <location>
        <begin position="24"/>
        <end position="44"/>
    </location>
</feature>
<evidence type="ECO:0000256" key="1">
    <source>
        <dbReference type="SAM" id="MobiDB-lite"/>
    </source>
</evidence>
<organism evidence="2 3">
    <name type="scientific">Candidatus Nitrospira nitrosa</name>
    <dbReference type="NCBI Taxonomy" id="1742972"/>
    <lineage>
        <taxon>Bacteria</taxon>
        <taxon>Pseudomonadati</taxon>
        <taxon>Nitrospirota</taxon>
        <taxon>Nitrospiria</taxon>
        <taxon>Nitrospirales</taxon>
        <taxon>Nitrospiraceae</taxon>
        <taxon>Nitrospira</taxon>
    </lineage>
</organism>
<keyword evidence="3" id="KW-1185">Reference proteome</keyword>